<feature type="compositionally biased region" description="Acidic residues" evidence="1">
    <location>
        <begin position="177"/>
        <end position="194"/>
    </location>
</feature>
<reference evidence="2 3" key="1">
    <citation type="journal article" date="2018" name="Mycol. Prog.">
        <title>Coniella lustricola, a new species from submerged detritus.</title>
        <authorList>
            <person name="Raudabaugh D.B."/>
            <person name="Iturriaga T."/>
            <person name="Carver A."/>
            <person name="Mondo S."/>
            <person name="Pangilinan J."/>
            <person name="Lipzen A."/>
            <person name="He G."/>
            <person name="Amirebrahimi M."/>
            <person name="Grigoriev I.V."/>
            <person name="Miller A.N."/>
        </authorList>
    </citation>
    <scope>NUCLEOTIDE SEQUENCE [LARGE SCALE GENOMIC DNA]</scope>
    <source>
        <strain evidence="2 3">B22-T-1</strain>
    </source>
</reference>
<evidence type="ECO:0000313" key="2">
    <source>
        <dbReference type="EMBL" id="PSS03755.1"/>
    </source>
</evidence>
<evidence type="ECO:0000256" key="1">
    <source>
        <dbReference type="SAM" id="MobiDB-lite"/>
    </source>
</evidence>
<organism evidence="2 3">
    <name type="scientific">Coniella lustricola</name>
    <dbReference type="NCBI Taxonomy" id="2025994"/>
    <lineage>
        <taxon>Eukaryota</taxon>
        <taxon>Fungi</taxon>
        <taxon>Dikarya</taxon>
        <taxon>Ascomycota</taxon>
        <taxon>Pezizomycotina</taxon>
        <taxon>Sordariomycetes</taxon>
        <taxon>Sordariomycetidae</taxon>
        <taxon>Diaporthales</taxon>
        <taxon>Schizoparmaceae</taxon>
        <taxon>Coniella</taxon>
    </lineage>
</organism>
<feature type="region of interest" description="Disordered" evidence="1">
    <location>
        <begin position="21"/>
        <end position="74"/>
    </location>
</feature>
<gene>
    <name evidence="2" type="ORF">BD289DRAFT_470550</name>
</gene>
<name>A0A2T3AMT3_9PEZI</name>
<keyword evidence="3" id="KW-1185">Reference proteome</keyword>
<dbReference type="InParanoid" id="A0A2T3AMT3"/>
<evidence type="ECO:0000313" key="3">
    <source>
        <dbReference type="Proteomes" id="UP000241462"/>
    </source>
</evidence>
<feature type="region of interest" description="Disordered" evidence="1">
    <location>
        <begin position="133"/>
        <end position="264"/>
    </location>
</feature>
<dbReference type="OrthoDB" id="427960at2759"/>
<sequence>MASGTPSGASHRLLTMGFMQRAAAAAASSSQSASGAPTPGDAHSSKRRKIEDSSDVRERQTPSYMIDQRAAQAALEEEERKRKIAMAKVAEQSGDGHWFLDTAKLPRPKSQVVAPLKVVQVGYTQIDTVEGLDESIAVEGKPPRPERPILHTYGSGEQVKKAKSNNGSDFDSRSDSDTDSDNSDSSDSSSEESGEGGAQSNPGRTVYGSQGREALRAKKNAERELARKLSSQRRGKVVKLNKLSSISGAGAYGSKPPQSKPGRR</sequence>
<feature type="compositionally biased region" description="Basic and acidic residues" evidence="1">
    <location>
        <begin position="213"/>
        <end position="227"/>
    </location>
</feature>
<accession>A0A2T3AMT3</accession>
<dbReference type="EMBL" id="KZ678373">
    <property type="protein sequence ID" value="PSS03755.1"/>
    <property type="molecule type" value="Genomic_DNA"/>
</dbReference>
<dbReference type="STRING" id="2025994.A0A2T3AMT3"/>
<dbReference type="Proteomes" id="UP000241462">
    <property type="component" value="Unassembled WGS sequence"/>
</dbReference>
<feature type="compositionally biased region" description="Basic residues" evidence="1">
    <location>
        <begin position="230"/>
        <end position="239"/>
    </location>
</feature>
<feature type="compositionally biased region" description="Low complexity" evidence="1">
    <location>
        <begin position="22"/>
        <end position="36"/>
    </location>
</feature>
<proteinExistence type="predicted"/>
<protein>
    <submittedName>
        <fullName evidence="2">Uncharacterized protein</fullName>
    </submittedName>
</protein>
<feature type="compositionally biased region" description="Basic and acidic residues" evidence="1">
    <location>
        <begin position="49"/>
        <end position="60"/>
    </location>
</feature>
<dbReference type="AlphaFoldDB" id="A0A2T3AMT3"/>